<dbReference type="OrthoDB" id="9788370at2"/>
<organism evidence="20 21">
    <name type="scientific">Propionimicrobium lymphophilum ACS-093-V-SCH5</name>
    <dbReference type="NCBI Taxonomy" id="883161"/>
    <lineage>
        <taxon>Bacteria</taxon>
        <taxon>Bacillati</taxon>
        <taxon>Actinomycetota</taxon>
        <taxon>Actinomycetes</taxon>
        <taxon>Propionibacteriales</taxon>
        <taxon>Propionibacteriaceae</taxon>
        <taxon>Propionimicrobium</taxon>
    </lineage>
</organism>
<dbReference type="SUPFAM" id="SSF52540">
    <property type="entry name" value="P-loop containing nucleoside triphosphate hydrolases"/>
    <property type="match status" value="1"/>
</dbReference>
<protein>
    <recommendedName>
        <fullName evidence="16">Adenosylcobinamide kinase</fullName>
        <ecNumber evidence="8">2.7.1.156</ecNumber>
        <ecNumber evidence="9">2.7.7.62</ecNumber>
    </recommendedName>
    <alternativeName>
        <fullName evidence="17">Adenosylcobinamide-phosphate guanylyltransferase</fullName>
    </alternativeName>
</protein>
<keyword evidence="12 19" id="KW-0547">Nucleotide-binding</keyword>
<dbReference type="NCBIfam" id="NF004469">
    <property type="entry name" value="PRK05800.1"/>
    <property type="match status" value="1"/>
</dbReference>
<proteinExistence type="inferred from homology"/>
<comment type="pathway">
    <text evidence="6">Cofactor biosynthesis; adenosylcobalamin biosynthesis; adenosylcobalamin from cob(II)yrinate a,c-diamide: step 5/7.</text>
</comment>
<dbReference type="Proteomes" id="UP000014417">
    <property type="component" value="Unassembled WGS sequence"/>
</dbReference>
<evidence type="ECO:0000256" key="7">
    <source>
        <dbReference type="ARBA" id="ARBA00007490"/>
    </source>
</evidence>
<gene>
    <name evidence="20" type="ORF">HMPREF9306_00966</name>
</gene>
<evidence type="ECO:0000256" key="12">
    <source>
        <dbReference type="ARBA" id="ARBA00022741"/>
    </source>
</evidence>
<dbReference type="GO" id="GO:0043752">
    <property type="term" value="F:adenosylcobinamide kinase activity"/>
    <property type="evidence" value="ECO:0007669"/>
    <property type="project" value="UniProtKB-EC"/>
</dbReference>
<dbReference type="PANTHER" id="PTHR34848">
    <property type="match status" value="1"/>
</dbReference>
<dbReference type="RefSeq" id="WP_016455800.1">
    <property type="nucleotide sequence ID" value="NZ_KE150269.1"/>
</dbReference>
<evidence type="ECO:0000256" key="4">
    <source>
        <dbReference type="ARBA" id="ARBA00003889"/>
    </source>
</evidence>
<feature type="binding site" evidence="19">
    <location>
        <begin position="7"/>
        <end position="14"/>
    </location>
    <ligand>
        <name>GTP</name>
        <dbReference type="ChEBI" id="CHEBI:37565"/>
    </ligand>
</feature>
<keyword evidence="13" id="KW-0418">Kinase</keyword>
<evidence type="ECO:0000256" key="8">
    <source>
        <dbReference type="ARBA" id="ARBA00012016"/>
    </source>
</evidence>
<evidence type="ECO:0000256" key="11">
    <source>
        <dbReference type="ARBA" id="ARBA00022679"/>
    </source>
</evidence>
<dbReference type="PANTHER" id="PTHR34848:SF1">
    <property type="entry name" value="BIFUNCTIONAL ADENOSYLCOBALAMIN BIOSYNTHESIS PROTEIN COBU"/>
    <property type="match status" value="1"/>
</dbReference>
<evidence type="ECO:0000256" key="16">
    <source>
        <dbReference type="ARBA" id="ARBA00029570"/>
    </source>
</evidence>
<name>S2W2P9_9ACTN</name>
<evidence type="ECO:0000256" key="18">
    <source>
        <dbReference type="PIRSR" id="PIRSR006135-1"/>
    </source>
</evidence>
<evidence type="ECO:0000256" key="9">
    <source>
        <dbReference type="ARBA" id="ARBA00012523"/>
    </source>
</evidence>
<accession>S2W2P9</accession>
<keyword evidence="14" id="KW-0067">ATP-binding</keyword>
<comment type="similarity">
    <text evidence="7">Belongs to the CobU/CobP family.</text>
</comment>
<evidence type="ECO:0000313" key="20">
    <source>
        <dbReference type="EMBL" id="EPD33426.1"/>
    </source>
</evidence>
<dbReference type="GO" id="GO:0005525">
    <property type="term" value="F:GTP binding"/>
    <property type="evidence" value="ECO:0007669"/>
    <property type="project" value="UniProtKB-KW"/>
</dbReference>
<comment type="catalytic activity">
    <reaction evidence="1">
        <text>adenosylcob(III)inamide + ATP = adenosylcob(III)inamide phosphate + ADP + H(+)</text>
        <dbReference type="Rhea" id="RHEA:15769"/>
        <dbReference type="ChEBI" id="CHEBI:2480"/>
        <dbReference type="ChEBI" id="CHEBI:15378"/>
        <dbReference type="ChEBI" id="CHEBI:30616"/>
        <dbReference type="ChEBI" id="CHEBI:58502"/>
        <dbReference type="ChEBI" id="CHEBI:456216"/>
        <dbReference type="EC" id="2.7.1.156"/>
    </reaction>
</comment>
<dbReference type="CDD" id="cd00544">
    <property type="entry name" value="CobU"/>
    <property type="match status" value="1"/>
</dbReference>
<dbReference type="InterPro" id="IPR027417">
    <property type="entry name" value="P-loop_NTPase"/>
</dbReference>
<dbReference type="PIRSF" id="PIRSF006135">
    <property type="entry name" value="CobU"/>
    <property type="match status" value="1"/>
</dbReference>
<dbReference type="EMBL" id="AGZR01000005">
    <property type="protein sequence ID" value="EPD33426.1"/>
    <property type="molecule type" value="Genomic_DNA"/>
</dbReference>
<dbReference type="EC" id="2.7.1.156" evidence="8"/>
<dbReference type="Pfam" id="PF02283">
    <property type="entry name" value="CobU"/>
    <property type="match status" value="1"/>
</dbReference>
<evidence type="ECO:0000256" key="6">
    <source>
        <dbReference type="ARBA" id="ARBA00005159"/>
    </source>
</evidence>
<keyword evidence="21" id="KW-1185">Reference proteome</keyword>
<dbReference type="GO" id="GO:0009236">
    <property type="term" value="P:cobalamin biosynthetic process"/>
    <property type="evidence" value="ECO:0007669"/>
    <property type="project" value="UniProtKB-UniPathway"/>
</dbReference>
<feature type="binding site" evidence="19">
    <location>
        <begin position="50"/>
        <end position="53"/>
    </location>
    <ligand>
        <name>GTP</name>
        <dbReference type="ChEBI" id="CHEBI:37565"/>
    </ligand>
</feature>
<dbReference type="EC" id="2.7.7.62" evidence="9"/>
<comment type="function">
    <text evidence="4">Catalyzes ATP-dependent phosphorylation of adenosylcobinamide and addition of GMP to adenosylcobinamide phosphate.</text>
</comment>
<dbReference type="UniPathway" id="UPA00148">
    <property type="reaction ID" value="UER00236"/>
</dbReference>
<comment type="catalytic activity">
    <reaction evidence="2">
        <text>adenosylcob(III)inamide phosphate + GTP + H(+) = adenosylcob(III)inamide-GDP + diphosphate</text>
        <dbReference type="Rhea" id="RHEA:22712"/>
        <dbReference type="ChEBI" id="CHEBI:15378"/>
        <dbReference type="ChEBI" id="CHEBI:33019"/>
        <dbReference type="ChEBI" id="CHEBI:37565"/>
        <dbReference type="ChEBI" id="CHEBI:58502"/>
        <dbReference type="ChEBI" id="CHEBI:60487"/>
        <dbReference type="EC" id="2.7.7.62"/>
    </reaction>
</comment>
<evidence type="ECO:0000256" key="5">
    <source>
        <dbReference type="ARBA" id="ARBA00004692"/>
    </source>
</evidence>
<dbReference type="STRING" id="883161.HMPREF9306_00966"/>
<dbReference type="Gene3D" id="3.40.50.300">
    <property type="entry name" value="P-loop containing nucleotide triphosphate hydrolases"/>
    <property type="match status" value="1"/>
</dbReference>
<evidence type="ECO:0000256" key="3">
    <source>
        <dbReference type="ARBA" id="ARBA00001522"/>
    </source>
</evidence>
<evidence type="ECO:0000256" key="2">
    <source>
        <dbReference type="ARBA" id="ARBA00000711"/>
    </source>
</evidence>
<feature type="binding site" evidence="19">
    <location>
        <position position="61"/>
    </location>
    <ligand>
        <name>GTP</name>
        <dbReference type="ChEBI" id="CHEBI:37565"/>
    </ligand>
</feature>
<comment type="pathway">
    <text evidence="5">Cofactor biosynthesis; adenosylcobalamin biosynthesis; adenosylcobalamin from cob(II)yrinate a,c-diamide: step 6/7.</text>
</comment>
<evidence type="ECO:0000256" key="14">
    <source>
        <dbReference type="ARBA" id="ARBA00022840"/>
    </source>
</evidence>
<feature type="binding site" evidence="19">
    <location>
        <begin position="31"/>
        <end position="33"/>
    </location>
    <ligand>
        <name>GTP</name>
        <dbReference type="ChEBI" id="CHEBI:37565"/>
    </ligand>
</feature>
<evidence type="ECO:0000256" key="13">
    <source>
        <dbReference type="ARBA" id="ARBA00022777"/>
    </source>
</evidence>
<reference evidence="20 21" key="1">
    <citation type="submission" date="2013-04" db="EMBL/GenBank/DDBJ databases">
        <title>The Genome Sequence of Propionimicrobium lymphophilum ACS-093-V-SCH5.</title>
        <authorList>
            <consortium name="The Broad Institute Genomics Platform"/>
            <person name="Earl A."/>
            <person name="Ward D."/>
            <person name="Feldgarden M."/>
            <person name="Gevers D."/>
            <person name="Saerens B."/>
            <person name="Vaneechoutte M."/>
            <person name="Walker B."/>
            <person name="Young S."/>
            <person name="Zeng Q."/>
            <person name="Gargeya S."/>
            <person name="Fitzgerald M."/>
            <person name="Haas B."/>
            <person name="Abouelleil A."/>
            <person name="Allen A.W."/>
            <person name="Alvarado L."/>
            <person name="Arachchi H.M."/>
            <person name="Berlin A.M."/>
            <person name="Chapman S.B."/>
            <person name="Gainer-Dewar J."/>
            <person name="Goldberg J."/>
            <person name="Griggs A."/>
            <person name="Gujja S."/>
            <person name="Hansen M."/>
            <person name="Howarth C."/>
            <person name="Imamovic A."/>
            <person name="Ireland A."/>
            <person name="Larimer J."/>
            <person name="McCowan C."/>
            <person name="Murphy C."/>
            <person name="Pearson M."/>
            <person name="Poon T.W."/>
            <person name="Priest M."/>
            <person name="Roberts A."/>
            <person name="Saif S."/>
            <person name="Shea T."/>
            <person name="Sisk P."/>
            <person name="Sykes S."/>
            <person name="Wortman J."/>
            <person name="Nusbaum C."/>
            <person name="Birren B."/>
        </authorList>
    </citation>
    <scope>NUCLEOTIDE SEQUENCE [LARGE SCALE GENOMIC DNA]</scope>
    <source>
        <strain evidence="20 21">ACS-093-V-SCH5</strain>
    </source>
</reference>
<dbReference type="GO" id="GO:0005524">
    <property type="term" value="F:ATP binding"/>
    <property type="evidence" value="ECO:0007669"/>
    <property type="project" value="UniProtKB-KW"/>
</dbReference>
<evidence type="ECO:0000256" key="15">
    <source>
        <dbReference type="ARBA" id="ARBA00023134"/>
    </source>
</evidence>
<dbReference type="InterPro" id="IPR003203">
    <property type="entry name" value="CobU/CobP"/>
</dbReference>
<dbReference type="PATRIC" id="fig|883161.3.peg.963"/>
<comment type="caution">
    <text evidence="20">The sequence shown here is derived from an EMBL/GenBank/DDBJ whole genome shotgun (WGS) entry which is preliminary data.</text>
</comment>
<dbReference type="HOGENOM" id="CLU_094161_0_1_11"/>
<dbReference type="GO" id="GO:0008820">
    <property type="term" value="F:cobinamide phosphate guanylyltransferase activity"/>
    <property type="evidence" value="ECO:0007669"/>
    <property type="project" value="UniProtKB-EC"/>
</dbReference>
<keyword evidence="11" id="KW-0808">Transferase</keyword>
<evidence type="ECO:0000256" key="10">
    <source>
        <dbReference type="ARBA" id="ARBA00022573"/>
    </source>
</evidence>
<feature type="binding site" evidence="19">
    <location>
        <position position="80"/>
    </location>
    <ligand>
        <name>GTP</name>
        <dbReference type="ChEBI" id="CHEBI:37565"/>
    </ligand>
</feature>
<feature type="active site" description="GMP-histidine intermediate" evidence="18">
    <location>
        <position position="49"/>
    </location>
</feature>
<evidence type="ECO:0000256" key="1">
    <source>
        <dbReference type="ARBA" id="ARBA00000312"/>
    </source>
</evidence>
<keyword evidence="15 19" id="KW-0342">GTP-binding</keyword>
<comment type="catalytic activity">
    <reaction evidence="3">
        <text>adenosylcob(III)inamide + GTP = adenosylcob(III)inamide phosphate + GDP + H(+)</text>
        <dbReference type="Rhea" id="RHEA:15765"/>
        <dbReference type="ChEBI" id="CHEBI:2480"/>
        <dbReference type="ChEBI" id="CHEBI:15378"/>
        <dbReference type="ChEBI" id="CHEBI:37565"/>
        <dbReference type="ChEBI" id="CHEBI:58189"/>
        <dbReference type="ChEBI" id="CHEBI:58502"/>
        <dbReference type="EC" id="2.7.1.156"/>
    </reaction>
</comment>
<evidence type="ECO:0000313" key="21">
    <source>
        <dbReference type="Proteomes" id="UP000014417"/>
    </source>
</evidence>
<keyword evidence="10" id="KW-0169">Cobalamin biosynthesis</keyword>
<sequence length="176" mass="19579">MRLLVTGGSRSGKSAYAENQLIDLEKVDYLATSYNDPADAEWQHRIKLHRERRPQTWKTIETLKIASEISKDSSAPLMIDCLGVWLSRVMDEHGFWESLDAGLIQPSVDELISSLENTSRDVVLVTNEVGWSLVPPDAGSRAYRDELGRLNAKVAEVCDKVVLCVAGQPLTIKGQK</sequence>
<dbReference type="AlphaFoldDB" id="S2W2P9"/>
<evidence type="ECO:0000256" key="19">
    <source>
        <dbReference type="PIRSR" id="PIRSR006135-2"/>
    </source>
</evidence>
<evidence type="ECO:0000256" key="17">
    <source>
        <dbReference type="ARBA" id="ARBA00030571"/>
    </source>
</evidence>